<dbReference type="Gene3D" id="3.40.50.1240">
    <property type="entry name" value="Phosphoglycerate mutase-like"/>
    <property type="match status" value="1"/>
</dbReference>
<keyword evidence="1" id="KW-0808">Transferase</keyword>
<dbReference type="AlphaFoldDB" id="A0A7S0AT82"/>
<gene>
    <name evidence="3" type="ORF">PBAH0796_LOCUS21329</name>
</gene>
<evidence type="ECO:0000313" key="3">
    <source>
        <dbReference type="EMBL" id="CAD8373372.1"/>
    </source>
</evidence>
<feature type="domain" description="SAM-dependent MTase RsmB/NOP-type" evidence="2">
    <location>
        <begin position="1"/>
        <end position="22"/>
    </location>
</feature>
<dbReference type="GO" id="GO:0032259">
    <property type="term" value="P:methylation"/>
    <property type="evidence" value="ECO:0007669"/>
    <property type="project" value="UniProtKB-KW"/>
</dbReference>
<comment type="caution">
    <text evidence="1">Lacks conserved residue(s) required for the propagation of feature annotation.</text>
</comment>
<dbReference type="InterPro" id="IPR001678">
    <property type="entry name" value="MeTrfase_RsmB-F_NOP2_dom"/>
</dbReference>
<dbReference type="InterPro" id="IPR029033">
    <property type="entry name" value="His_PPase_superfam"/>
</dbReference>
<accession>A0A7S0AT82</accession>
<reference evidence="3" key="1">
    <citation type="submission" date="2021-01" db="EMBL/GenBank/DDBJ databases">
        <authorList>
            <person name="Corre E."/>
            <person name="Pelletier E."/>
            <person name="Niang G."/>
            <person name="Scheremetjew M."/>
            <person name="Finn R."/>
            <person name="Kale V."/>
            <person name="Holt S."/>
            <person name="Cochrane G."/>
            <person name="Meng A."/>
            <person name="Brown T."/>
            <person name="Cohen L."/>
        </authorList>
    </citation>
    <scope>NUCLEOTIDE SEQUENCE</scope>
    <source>
        <strain evidence="3">Pbaha01</strain>
    </source>
</reference>
<proteinExistence type="inferred from homology"/>
<keyword evidence="1" id="KW-0949">S-adenosyl-L-methionine</keyword>
<sequence length="235" mass="26304">MLGILPEDLQLHGFFVSPLRRTLQTLLAAFGGMLQRAPPGTPVAVQPWMHERYKSLSDLASDGELNARFLDRYLEHIEKALGQQGLRGAVDSLQQGLRTLGTDWVDKLGRTHPNTTALEAPIDSAHAGSMGGGTMPFYPRTWYNTYYESDAQVQARMTVLRRWLKLLPPGRRYVLVGHGNVGLALFERKLENLAVVTARFRPSSAKAEDGAGFFHDVKLGRERWHCSKLPGWRAK</sequence>
<dbReference type="SUPFAM" id="SSF53254">
    <property type="entry name" value="Phosphoglycerate mutase-like"/>
    <property type="match status" value="1"/>
</dbReference>
<evidence type="ECO:0000256" key="1">
    <source>
        <dbReference type="PROSITE-ProRule" id="PRU01023"/>
    </source>
</evidence>
<keyword evidence="1" id="KW-0489">Methyltransferase</keyword>
<evidence type="ECO:0000259" key="2">
    <source>
        <dbReference type="PROSITE" id="PS51686"/>
    </source>
</evidence>
<protein>
    <recommendedName>
        <fullName evidence="2">SAM-dependent MTase RsmB/NOP-type domain-containing protein</fullName>
    </recommendedName>
</protein>
<dbReference type="PROSITE" id="PS51686">
    <property type="entry name" value="SAM_MT_RSMB_NOP"/>
    <property type="match status" value="1"/>
</dbReference>
<name>A0A7S0AT82_9DINO</name>
<comment type="similarity">
    <text evidence="1">Belongs to the class I-like SAM-binding methyltransferase superfamily. RsmB/NOP family.</text>
</comment>
<dbReference type="GO" id="GO:0003723">
    <property type="term" value="F:RNA binding"/>
    <property type="evidence" value="ECO:0007669"/>
    <property type="project" value="UniProtKB-UniRule"/>
</dbReference>
<dbReference type="EMBL" id="HBEG01034902">
    <property type="protein sequence ID" value="CAD8373372.1"/>
    <property type="molecule type" value="Transcribed_RNA"/>
</dbReference>
<keyword evidence="1" id="KW-0694">RNA-binding</keyword>
<organism evidence="3">
    <name type="scientific">Pyrodinium bahamense</name>
    <dbReference type="NCBI Taxonomy" id="73915"/>
    <lineage>
        <taxon>Eukaryota</taxon>
        <taxon>Sar</taxon>
        <taxon>Alveolata</taxon>
        <taxon>Dinophyceae</taxon>
        <taxon>Gonyaulacales</taxon>
        <taxon>Pyrocystaceae</taxon>
        <taxon>Pyrodinium</taxon>
    </lineage>
</organism>
<dbReference type="GO" id="GO:0008168">
    <property type="term" value="F:methyltransferase activity"/>
    <property type="evidence" value="ECO:0007669"/>
    <property type="project" value="UniProtKB-KW"/>
</dbReference>